<accession>A0AA38TZ40</accession>
<dbReference type="CDD" id="cd00130">
    <property type="entry name" value="PAS"/>
    <property type="match status" value="1"/>
</dbReference>
<evidence type="ECO:0000256" key="2">
    <source>
        <dbReference type="ARBA" id="ARBA00022606"/>
    </source>
</evidence>
<keyword evidence="2" id="KW-0716">Sensory transduction</keyword>
<dbReference type="SUPFAM" id="SSF55785">
    <property type="entry name" value="PYP-like sensor domain (PAS domain)"/>
    <property type="match status" value="1"/>
</dbReference>
<keyword evidence="3" id="KW-0157">Chromophore</keyword>
<dbReference type="InterPro" id="IPR000014">
    <property type="entry name" value="PAS"/>
</dbReference>
<dbReference type="GO" id="GO:0006355">
    <property type="term" value="P:regulation of DNA-templated transcription"/>
    <property type="evidence" value="ECO:0007669"/>
    <property type="project" value="InterPro"/>
</dbReference>
<reference evidence="6" key="1">
    <citation type="submission" date="2023-03" db="EMBL/GenBank/DDBJ databases">
        <title>Chromosome-scale reference genome and RAD-based genetic map of yellow starthistle (Centaurea solstitialis) reveal putative structural variation and QTLs associated with invader traits.</title>
        <authorList>
            <person name="Reatini B."/>
            <person name="Cang F.A."/>
            <person name="Jiang Q."/>
            <person name="Mckibben M.T.W."/>
            <person name="Barker M.S."/>
            <person name="Rieseberg L.H."/>
            <person name="Dlugosch K.M."/>
        </authorList>
    </citation>
    <scope>NUCLEOTIDE SEQUENCE</scope>
    <source>
        <strain evidence="6">CAN-66</strain>
        <tissue evidence="6">Leaf</tissue>
    </source>
</reference>
<organism evidence="6 7">
    <name type="scientific">Centaurea solstitialis</name>
    <name type="common">yellow star-thistle</name>
    <dbReference type="NCBI Taxonomy" id="347529"/>
    <lineage>
        <taxon>Eukaryota</taxon>
        <taxon>Viridiplantae</taxon>
        <taxon>Streptophyta</taxon>
        <taxon>Embryophyta</taxon>
        <taxon>Tracheophyta</taxon>
        <taxon>Spermatophyta</taxon>
        <taxon>Magnoliopsida</taxon>
        <taxon>eudicotyledons</taxon>
        <taxon>Gunneridae</taxon>
        <taxon>Pentapetalae</taxon>
        <taxon>asterids</taxon>
        <taxon>campanulids</taxon>
        <taxon>Asterales</taxon>
        <taxon>Asteraceae</taxon>
        <taxon>Carduoideae</taxon>
        <taxon>Cardueae</taxon>
        <taxon>Centaureinae</taxon>
        <taxon>Centaurea</taxon>
    </lineage>
</organism>
<proteinExistence type="predicted"/>
<dbReference type="Pfam" id="PF00989">
    <property type="entry name" value="PAS"/>
    <property type="match status" value="1"/>
</dbReference>
<evidence type="ECO:0000259" key="5">
    <source>
        <dbReference type="PROSITE" id="PS50112"/>
    </source>
</evidence>
<evidence type="ECO:0000256" key="1">
    <source>
        <dbReference type="ARBA" id="ARBA00022543"/>
    </source>
</evidence>
<dbReference type="AlphaFoldDB" id="A0AA38TZ40"/>
<comment type="caution">
    <text evidence="6">The sequence shown here is derived from an EMBL/GenBank/DDBJ whole genome shotgun (WGS) entry which is preliminary data.</text>
</comment>
<dbReference type="Gene3D" id="3.30.450.20">
    <property type="entry name" value="PAS domain"/>
    <property type="match status" value="1"/>
</dbReference>
<keyword evidence="1" id="KW-0600">Photoreceptor protein</keyword>
<evidence type="ECO:0000256" key="4">
    <source>
        <dbReference type="ARBA" id="ARBA00023170"/>
    </source>
</evidence>
<feature type="domain" description="PAS" evidence="5">
    <location>
        <begin position="13"/>
        <end position="61"/>
    </location>
</feature>
<dbReference type="InterPro" id="IPR035965">
    <property type="entry name" value="PAS-like_dom_sf"/>
</dbReference>
<dbReference type="PROSITE" id="PS50112">
    <property type="entry name" value="PAS"/>
    <property type="match status" value="1"/>
</dbReference>
<gene>
    <name evidence="6" type="ORF">OSB04_014062</name>
</gene>
<sequence>MRQKVITDKFVQIQGDYRAIVHSPYALIPPIFASDENTCCSEWNTAMEKLTGWRWEEVIGNMASPSDGRHGVLIF</sequence>
<keyword evidence="4" id="KW-0675">Receptor</keyword>
<dbReference type="EMBL" id="JARYMX010000003">
    <property type="protein sequence ID" value="KAJ9559448.1"/>
    <property type="molecule type" value="Genomic_DNA"/>
</dbReference>
<dbReference type="GO" id="GO:0009881">
    <property type="term" value="F:photoreceptor activity"/>
    <property type="evidence" value="ECO:0007669"/>
    <property type="project" value="UniProtKB-KW"/>
</dbReference>
<dbReference type="InterPro" id="IPR013767">
    <property type="entry name" value="PAS_fold"/>
</dbReference>
<evidence type="ECO:0000313" key="7">
    <source>
        <dbReference type="Proteomes" id="UP001172457"/>
    </source>
</evidence>
<name>A0AA38TZ40_9ASTR</name>
<evidence type="ECO:0000313" key="6">
    <source>
        <dbReference type="EMBL" id="KAJ9559448.1"/>
    </source>
</evidence>
<evidence type="ECO:0000256" key="3">
    <source>
        <dbReference type="ARBA" id="ARBA00022991"/>
    </source>
</evidence>
<dbReference type="Proteomes" id="UP001172457">
    <property type="component" value="Chromosome 3"/>
</dbReference>
<keyword evidence="7" id="KW-1185">Reference proteome</keyword>
<protein>
    <recommendedName>
        <fullName evidence="5">PAS domain-containing protein</fullName>
    </recommendedName>
</protein>